<dbReference type="Proteomes" id="UP000663852">
    <property type="component" value="Unassembled WGS sequence"/>
</dbReference>
<evidence type="ECO:0000313" key="4">
    <source>
        <dbReference type="Proteomes" id="UP000663828"/>
    </source>
</evidence>
<evidence type="ECO:0000256" key="1">
    <source>
        <dbReference type="SAM" id="Phobius"/>
    </source>
</evidence>
<keyword evidence="1" id="KW-0472">Membrane</keyword>
<reference evidence="2" key="1">
    <citation type="submission" date="2021-02" db="EMBL/GenBank/DDBJ databases">
        <authorList>
            <person name="Nowell W R."/>
        </authorList>
    </citation>
    <scope>NUCLEOTIDE SEQUENCE</scope>
</reference>
<proteinExistence type="predicted"/>
<keyword evidence="1" id="KW-0812">Transmembrane</keyword>
<evidence type="ECO:0000313" key="3">
    <source>
        <dbReference type="EMBL" id="CAF1158156.1"/>
    </source>
</evidence>
<feature type="transmembrane region" description="Helical" evidence="1">
    <location>
        <begin position="12"/>
        <end position="33"/>
    </location>
</feature>
<keyword evidence="1" id="KW-1133">Transmembrane helix</keyword>
<dbReference type="EMBL" id="CAJNOR010000552">
    <property type="protein sequence ID" value="CAF0945785.1"/>
    <property type="molecule type" value="Genomic_DNA"/>
</dbReference>
<protein>
    <submittedName>
        <fullName evidence="2">Uncharacterized protein</fullName>
    </submittedName>
</protein>
<organism evidence="2 4">
    <name type="scientific">Adineta ricciae</name>
    <name type="common">Rotifer</name>
    <dbReference type="NCBI Taxonomy" id="249248"/>
    <lineage>
        <taxon>Eukaryota</taxon>
        <taxon>Metazoa</taxon>
        <taxon>Spiralia</taxon>
        <taxon>Gnathifera</taxon>
        <taxon>Rotifera</taxon>
        <taxon>Eurotatoria</taxon>
        <taxon>Bdelloidea</taxon>
        <taxon>Adinetida</taxon>
        <taxon>Adinetidae</taxon>
        <taxon>Adineta</taxon>
    </lineage>
</organism>
<evidence type="ECO:0000313" key="2">
    <source>
        <dbReference type="EMBL" id="CAF0945785.1"/>
    </source>
</evidence>
<sequence>MTLINQDTKTQQFKPVGLILIIISFISLLYLVYNLQSNNFFPLIHRTLIAGKNFTRIESTAIHHESLNTSQHEISTNSSDYDQLRVPWNKHPRSVIVTLIRSNDKSVDLAINMIHSVMILHSTKDQFQYPFLIFHDQFFTSTMRQRIVTCIQNNKRTFYVSFIRIDFLTNAQLPDKFI</sequence>
<accession>A0A814CR73</accession>
<dbReference type="AlphaFoldDB" id="A0A814CR73"/>
<dbReference type="EMBL" id="CAJNOJ010000123">
    <property type="protein sequence ID" value="CAF1158156.1"/>
    <property type="molecule type" value="Genomic_DNA"/>
</dbReference>
<dbReference type="Proteomes" id="UP000663828">
    <property type="component" value="Unassembled WGS sequence"/>
</dbReference>
<keyword evidence="4" id="KW-1185">Reference proteome</keyword>
<comment type="caution">
    <text evidence="2">The sequence shown here is derived from an EMBL/GenBank/DDBJ whole genome shotgun (WGS) entry which is preliminary data.</text>
</comment>
<name>A0A814CR73_ADIRI</name>
<gene>
    <name evidence="3" type="ORF">EDS130_LOCUS22991</name>
    <name evidence="2" type="ORF">XAT740_LOCUS10379</name>
</gene>